<name>A0AAX4MVB0_9CAUD</name>
<organism evidence="1 2">
    <name type="scientific">Pseudomonas phage UNO-G1W1</name>
    <dbReference type="NCBI Taxonomy" id="3136609"/>
    <lineage>
        <taxon>Viruses</taxon>
        <taxon>Duplodnaviria</taxon>
        <taxon>Heunggongvirae</taxon>
        <taxon>Uroviricota</taxon>
        <taxon>Caudoviricetes</taxon>
        <taxon>Vandenendeviridae</taxon>
        <taxon>Gorskivirinae</taxon>
        <taxon>Omahavirus</taxon>
        <taxon>Omahavirus UNOG1W1</taxon>
    </lineage>
</organism>
<keyword evidence="2" id="KW-1185">Reference proteome</keyword>
<reference evidence="1 2" key="1">
    <citation type="submission" date="2024-03" db="EMBL/GenBank/DDBJ databases">
        <title>Complete Genome Sequence of a Pseudomonas fluorescens Bacteriophage UNO-G1W1 isolated from freshwater ice in Nebraska.</title>
        <authorList>
            <person name="Neville A.J."/>
            <person name="Schulze T.T."/>
            <person name="Davis P.H."/>
        </authorList>
    </citation>
    <scope>NUCLEOTIDE SEQUENCE [LARGE SCALE GENOMIC DNA]</scope>
</reference>
<proteinExistence type="predicted"/>
<accession>A0AAX4MVB0</accession>
<sequence length="85" mass="9634">MLTMDKDLCKVKYVEDGVTFFYSSSDHLVKGLNQGGFGPIRMANYIIDAKGQFSKARTFNPEVANVLLAMGREEVNKFFDMMENI</sequence>
<evidence type="ECO:0000313" key="2">
    <source>
        <dbReference type="Proteomes" id="UP001447006"/>
    </source>
</evidence>
<gene>
    <name evidence="1" type="ORF">ISREJYDI_CDS0035</name>
</gene>
<protein>
    <submittedName>
        <fullName evidence="1">Uncharacterized protein</fullName>
    </submittedName>
</protein>
<evidence type="ECO:0000313" key="1">
    <source>
        <dbReference type="EMBL" id="WYN05001.1"/>
    </source>
</evidence>
<dbReference type="EMBL" id="PP551948">
    <property type="protein sequence ID" value="WYN05001.1"/>
    <property type="molecule type" value="Genomic_DNA"/>
</dbReference>
<dbReference type="Proteomes" id="UP001447006">
    <property type="component" value="Segment"/>
</dbReference>